<feature type="chain" id="PRO_5025419157" evidence="1">
    <location>
        <begin position="21"/>
        <end position="152"/>
    </location>
</feature>
<evidence type="ECO:0000256" key="1">
    <source>
        <dbReference type="SAM" id="SignalP"/>
    </source>
</evidence>
<dbReference type="EMBL" id="MH182545">
    <property type="protein sequence ID" value="AWA44943.1"/>
    <property type="molecule type" value="Genomic_DNA"/>
</dbReference>
<feature type="signal peptide" evidence="1">
    <location>
        <begin position="1"/>
        <end position="20"/>
    </location>
</feature>
<keyword evidence="1" id="KW-0732">Signal</keyword>
<accession>A0A678T536</accession>
<gene>
    <name evidence="2" type="ORF">SO29L03_000009</name>
</gene>
<sequence>MAAGAVLLLLSPSRLGPASGRCRRLPPALPPPSNPCATGNPSSLYYGSPRLSFDPIPGGGALLRCGRAHQLQQRRLPSCCSSAGYVAGEDCHALFTGEDDTWEDCVLIHKIRKLGSSTIKLRRQFSPTQSPDHCSVFMLNIWLGIFCRDLKP</sequence>
<proteinExistence type="predicted"/>
<evidence type="ECO:0000313" key="2">
    <source>
        <dbReference type="EMBL" id="AWA44943.1"/>
    </source>
</evidence>
<dbReference type="AlphaFoldDB" id="A0A678T536"/>
<protein>
    <submittedName>
        <fullName evidence="2">Uncharacterized protein</fullName>
    </submittedName>
</protein>
<organism evidence="2">
    <name type="scientific">Saccharum officinarum</name>
    <name type="common">Sugarcane</name>
    <dbReference type="NCBI Taxonomy" id="4547"/>
    <lineage>
        <taxon>Eukaryota</taxon>
        <taxon>Viridiplantae</taxon>
        <taxon>Streptophyta</taxon>
        <taxon>Embryophyta</taxon>
        <taxon>Tracheophyta</taxon>
        <taxon>Spermatophyta</taxon>
        <taxon>Magnoliopsida</taxon>
        <taxon>Liliopsida</taxon>
        <taxon>Poales</taxon>
        <taxon>Poaceae</taxon>
        <taxon>PACMAD clade</taxon>
        <taxon>Panicoideae</taxon>
        <taxon>Andropogonodae</taxon>
        <taxon>Andropogoneae</taxon>
        <taxon>Saccharinae</taxon>
        <taxon>Saccharum</taxon>
        <taxon>Saccharum officinarum species complex</taxon>
    </lineage>
</organism>
<name>A0A678T536_SACOF</name>
<reference evidence="2" key="1">
    <citation type="submission" date="2018-04" db="EMBL/GenBank/DDBJ databases">
        <title>Comparative Analysis of Homologous Sequences of Saccharum officinarum and Saccharum spontaneum Reveals Independent Polyploidization Events.</title>
        <authorList>
            <person name="Sharma A."/>
            <person name="Song J."/>
            <person name="Lin Q."/>
            <person name="Singh R."/>
            <person name="Ramos N."/>
            <person name="Wang K."/>
            <person name="Zhang J."/>
            <person name="Ming R."/>
            <person name="Yu Q."/>
        </authorList>
    </citation>
    <scope>NUCLEOTIDE SEQUENCE</scope>
</reference>